<name>A0A8S1LYD9_9CILI</name>
<proteinExistence type="predicted"/>
<organism evidence="1 2">
    <name type="scientific">Paramecium sonneborni</name>
    <dbReference type="NCBI Taxonomy" id="65129"/>
    <lineage>
        <taxon>Eukaryota</taxon>
        <taxon>Sar</taxon>
        <taxon>Alveolata</taxon>
        <taxon>Ciliophora</taxon>
        <taxon>Intramacronucleata</taxon>
        <taxon>Oligohymenophorea</taxon>
        <taxon>Peniculida</taxon>
        <taxon>Parameciidae</taxon>
        <taxon>Paramecium</taxon>
    </lineage>
</organism>
<dbReference type="OrthoDB" id="300284at2759"/>
<evidence type="ECO:0000313" key="2">
    <source>
        <dbReference type="Proteomes" id="UP000692954"/>
    </source>
</evidence>
<reference evidence="1" key="1">
    <citation type="submission" date="2021-01" db="EMBL/GenBank/DDBJ databases">
        <authorList>
            <consortium name="Genoscope - CEA"/>
            <person name="William W."/>
        </authorList>
    </citation>
    <scope>NUCLEOTIDE SEQUENCE</scope>
</reference>
<keyword evidence="2" id="KW-1185">Reference proteome</keyword>
<gene>
    <name evidence="1" type="ORF">PSON_ATCC_30995.1.T0260047</name>
</gene>
<evidence type="ECO:0000313" key="1">
    <source>
        <dbReference type="EMBL" id="CAD8069836.1"/>
    </source>
</evidence>
<sequence>MIQSTIVNSSVQIYLKKTFSLYYYPLESGKIHEKIKQIDIVNFSFNQNKIDFTSTYENINKLIEYYIQTNDVQINYSSDGLHSAIICAFLIQKNFDLDSAQNFMDILQIQRPRTYYLNSLKEYEDKLYPEPKLNRSSIIIGTQIDLEQTLQNSMIQSEILNFPIFSQRLIETSSNSQILPSEYQAKSEIFDQKQFSMISFGQQDYQTVCEEPQINQIQQSLIQNRKL</sequence>
<dbReference type="AlphaFoldDB" id="A0A8S1LYD9"/>
<accession>A0A8S1LYD9</accession>
<protein>
    <submittedName>
        <fullName evidence="1">Uncharacterized protein</fullName>
    </submittedName>
</protein>
<dbReference type="Proteomes" id="UP000692954">
    <property type="component" value="Unassembled WGS sequence"/>
</dbReference>
<dbReference type="EMBL" id="CAJJDN010000026">
    <property type="protein sequence ID" value="CAD8069836.1"/>
    <property type="molecule type" value="Genomic_DNA"/>
</dbReference>
<comment type="caution">
    <text evidence="1">The sequence shown here is derived from an EMBL/GenBank/DDBJ whole genome shotgun (WGS) entry which is preliminary data.</text>
</comment>